<dbReference type="EMBL" id="LR877165">
    <property type="protein sequence ID" value="CAD2221480.1"/>
    <property type="molecule type" value="Genomic_DNA"/>
</dbReference>
<evidence type="ECO:0000313" key="2">
    <source>
        <dbReference type="EMBL" id="CAD2221480.1"/>
    </source>
</evidence>
<keyword evidence="3" id="KW-1185">Reference proteome</keyword>
<feature type="compositionally biased region" description="Basic and acidic residues" evidence="1">
    <location>
        <begin position="272"/>
        <end position="286"/>
    </location>
</feature>
<dbReference type="VEuPathDB" id="TriTrypDB:ADEAN_000901200"/>
<organism evidence="2 3">
    <name type="scientific">Angomonas deanei</name>
    <dbReference type="NCBI Taxonomy" id="59799"/>
    <lineage>
        <taxon>Eukaryota</taxon>
        <taxon>Discoba</taxon>
        <taxon>Euglenozoa</taxon>
        <taxon>Kinetoplastea</taxon>
        <taxon>Metakinetoplastina</taxon>
        <taxon>Trypanosomatida</taxon>
        <taxon>Trypanosomatidae</taxon>
        <taxon>Strigomonadinae</taxon>
        <taxon>Angomonas</taxon>
    </lineage>
</organism>
<dbReference type="Proteomes" id="UP000515908">
    <property type="component" value="Chromosome 21"/>
</dbReference>
<sequence>MRQNGDSSLLAGAYSRTDRLSLPQTFVDRFQKSHMDIQQRFRVAACIDPFIDVPQYQREEAQVEMISAYRNILYEAAELGMESSTTPVRRGTTMRKEFYTADVLRIPALCVHSCGTRFYHDLGKLNQQALLKGFHRLSNEAKEKLILNRSFSVELFVPAVLFEQFEPVFLEEAWETPTSVLNPGRFALYPGLAPPRSLLELDGWVGKRPELVEAVETKGKSLMSGHRYNLDGTLIQEEEVYATMRIFGTDESKQKRIEGERRTAAAQLGEVADEKDGETTDEKEKNPQTPSYPPLHAGLQNDKA</sequence>
<accession>A0A7G2CNW4</accession>
<feature type="region of interest" description="Disordered" evidence="1">
    <location>
        <begin position="256"/>
        <end position="304"/>
    </location>
</feature>
<dbReference type="OrthoDB" id="244508at2759"/>
<protein>
    <submittedName>
        <fullName evidence="2">Uncharacterized protein</fullName>
    </submittedName>
</protein>
<proteinExistence type="predicted"/>
<evidence type="ECO:0000313" key="3">
    <source>
        <dbReference type="Proteomes" id="UP000515908"/>
    </source>
</evidence>
<reference evidence="2 3" key="1">
    <citation type="submission" date="2020-08" db="EMBL/GenBank/DDBJ databases">
        <authorList>
            <person name="Newling K."/>
            <person name="Davey J."/>
            <person name="Forrester S."/>
        </authorList>
    </citation>
    <scope>NUCLEOTIDE SEQUENCE [LARGE SCALE GENOMIC DNA]</scope>
    <source>
        <strain evidence="3">Crithidia deanei Carvalho (ATCC PRA-265)</strain>
    </source>
</reference>
<evidence type="ECO:0000256" key="1">
    <source>
        <dbReference type="SAM" id="MobiDB-lite"/>
    </source>
</evidence>
<gene>
    <name evidence="2" type="ORF">ADEAN_000901200</name>
</gene>
<dbReference type="AlphaFoldDB" id="A0A7G2CNW4"/>
<name>A0A7G2CNW4_9TRYP</name>